<evidence type="ECO:0000313" key="2">
    <source>
        <dbReference type="EMBL" id="SIN84263.1"/>
    </source>
</evidence>
<reference evidence="3" key="1">
    <citation type="submission" date="2016-11" db="EMBL/GenBank/DDBJ databases">
        <authorList>
            <person name="Varghese N."/>
            <person name="Submissions S."/>
        </authorList>
    </citation>
    <scope>NUCLEOTIDE SEQUENCE [LARGE SCALE GENOMIC DNA]</scope>
    <source>
        <strain evidence="3">DSM 15292</strain>
    </source>
</reference>
<dbReference type="STRING" id="226505.SAMN05444394_2311"/>
<evidence type="ECO:0000313" key="3">
    <source>
        <dbReference type="Proteomes" id="UP000185221"/>
    </source>
</evidence>
<organism evidence="2 3">
    <name type="scientific">Algoriphagus halophilus</name>
    <dbReference type="NCBI Taxonomy" id="226505"/>
    <lineage>
        <taxon>Bacteria</taxon>
        <taxon>Pseudomonadati</taxon>
        <taxon>Bacteroidota</taxon>
        <taxon>Cytophagia</taxon>
        <taxon>Cytophagales</taxon>
        <taxon>Cyclobacteriaceae</taxon>
        <taxon>Algoriphagus</taxon>
    </lineage>
</organism>
<sequence length="211" mass="24253">MEKSIETTWKQGFLKNDALIAPKVNKIYNRKSIHLIEKFEKMFKINIWGIIIGSSLLFIGAVLAGALLAGSLMLIMMLYVAYTAYQELKSLEKLDKGQSSYVFLKSFKEWIDRSTERYGNMYRFVYPALILLFYFGIWYSDIFSPMREKVAESTSDLIFGLHTYTTLVILIGAGVMSAFSKVIHQEDVKAIYGKILDKLDHALAEMEELQR</sequence>
<dbReference type="RefSeq" id="WP_074224956.1">
    <property type="nucleotide sequence ID" value="NZ_FSRC01000001.1"/>
</dbReference>
<keyword evidence="3" id="KW-1185">Reference proteome</keyword>
<keyword evidence="1" id="KW-0812">Transmembrane</keyword>
<gene>
    <name evidence="2" type="ORF">SAMN05444394_2311</name>
</gene>
<feature type="transmembrane region" description="Helical" evidence="1">
    <location>
        <begin position="47"/>
        <end position="80"/>
    </location>
</feature>
<dbReference type="AlphaFoldDB" id="A0A1N6EMV2"/>
<dbReference type="OrthoDB" id="1120468at2"/>
<evidence type="ECO:0000256" key="1">
    <source>
        <dbReference type="SAM" id="Phobius"/>
    </source>
</evidence>
<accession>A0A1N6EMV2</accession>
<protein>
    <submittedName>
        <fullName evidence="2">Uncharacterized protein</fullName>
    </submittedName>
</protein>
<dbReference type="EMBL" id="FSRC01000001">
    <property type="protein sequence ID" value="SIN84263.1"/>
    <property type="molecule type" value="Genomic_DNA"/>
</dbReference>
<feature type="transmembrane region" description="Helical" evidence="1">
    <location>
        <begin position="159"/>
        <end position="179"/>
    </location>
</feature>
<proteinExistence type="predicted"/>
<name>A0A1N6EMV2_9BACT</name>
<feature type="transmembrane region" description="Helical" evidence="1">
    <location>
        <begin position="121"/>
        <end position="139"/>
    </location>
</feature>
<keyword evidence="1" id="KW-0472">Membrane</keyword>
<keyword evidence="1" id="KW-1133">Transmembrane helix</keyword>
<dbReference type="Proteomes" id="UP000185221">
    <property type="component" value="Unassembled WGS sequence"/>
</dbReference>